<sequence length="726" mass="83022">MSFGISVTDILKLFEGCVWLLARFDKNNSADEQLKYFISDVQLLEKRLWRLAQALEDALERCLHPEIDARELKCDLQDLVGDAGHTIDEAKDLARNHIRIQRNAAGFIHNVVWAAHAEPKAENLRKAMQFHAQKIFLVIEPVNLKLLTTIDGKVDEMLAKLDQLLERSGVIPYTLPALPGWLDTRFREALFTDQPIPFEQPSNIPLREGFDALYLHYRESTYAFRDQETAEQTAEQYLNLLKCQWLVNVLRSGDHFVRAGPLYPRLLKQIEQRIIKEHQRTDIIRFQDDELIRLSPTAFMIWPPQQVVEVRNATDPNHDEHILLRLTLTTPLVGEKDSVVVFRTGPATLRIARRSSDRAGTPYYENEHYNIHQDAFVPYYAIAEHPPAPRRHSAAPLSQPLPFNISIYRGNATGAIDYRLGSDADVYNFQRAVTGYQVVFDKSVTWGMKQSGIRGQLSRGKGRMQIWHWKPLEELATASEQVTSPTMSTRSPRSHDSTTSDAVVERLVQRRDTSVYTVDARNTSGPVISAITPTHPVIVIYGKSNEMYTYYHIELDFDIQINPSACPCDSESKKAPQNRQCARSVIEKRNRKDSRLPFRTRTLTATKTNLSAWNLGVFAQPRHPLFYSKKTVQSLNTDFLNVDFTSVPDRMEFAKKFDKALQLRNKAEAEYRRIVEATRFLGERNGHEPLPPPQRGPPRIPDRPPEIRPLSPISVFEVEDSGAQSS</sequence>
<evidence type="ECO:0000313" key="3">
    <source>
        <dbReference type="Proteomes" id="UP000800035"/>
    </source>
</evidence>
<feature type="region of interest" description="Disordered" evidence="1">
    <location>
        <begin position="682"/>
        <end position="726"/>
    </location>
</feature>
<accession>A0A6A5TCX6</accession>
<dbReference type="OrthoDB" id="5400409at2759"/>
<protein>
    <recommendedName>
        <fullName evidence="4">Fungal N-terminal domain-containing protein</fullName>
    </recommendedName>
</protein>
<name>A0A6A5TCX6_9PLEO</name>
<dbReference type="AlphaFoldDB" id="A0A6A5TCX6"/>
<dbReference type="EMBL" id="ML977028">
    <property type="protein sequence ID" value="KAF1950148.1"/>
    <property type="molecule type" value="Genomic_DNA"/>
</dbReference>
<keyword evidence="3" id="KW-1185">Reference proteome</keyword>
<evidence type="ECO:0000313" key="2">
    <source>
        <dbReference type="EMBL" id="KAF1950148.1"/>
    </source>
</evidence>
<feature type="region of interest" description="Disordered" evidence="1">
    <location>
        <begin position="478"/>
        <end position="501"/>
    </location>
</feature>
<dbReference type="Proteomes" id="UP000800035">
    <property type="component" value="Unassembled WGS sequence"/>
</dbReference>
<feature type="compositionally biased region" description="Pro residues" evidence="1">
    <location>
        <begin position="689"/>
        <end position="699"/>
    </location>
</feature>
<evidence type="ECO:0008006" key="4">
    <source>
        <dbReference type="Google" id="ProtNLM"/>
    </source>
</evidence>
<proteinExistence type="predicted"/>
<organism evidence="2 3">
    <name type="scientific">Byssothecium circinans</name>
    <dbReference type="NCBI Taxonomy" id="147558"/>
    <lineage>
        <taxon>Eukaryota</taxon>
        <taxon>Fungi</taxon>
        <taxon>Dikarya</taxon>
        <taxon>Ascomycota</taxon>
        <taxon>Pezizomycotina</taxon>
        <taxon>Dothideomycetes</taxon>
        <taxon>Pleosporomycetidae</taxon>
        <taxon>Pleosporales</taxon>
        <taxon>Massarineae</taxon>
        <taxon>Massarinaceae</taxon>
        <taxon>Byssothecium</taxon>
    </lineage>
</organism>
<evidence type="ECO:0000256" key="1">
    <source>
        <dbReference type="SAM" id="MobiDB-lite"/>
    </source>
</evidence>
<reference evidence="2" key="1">
    <citation type="journal article" date="2020" name="Stud. Mycol.">
        <title>101 Dothideomycetes genomes: a test case for predicting lifestyles and emergence of pathogens.</title>
        <authorList>
            <person name="Haridas S."/>
            <person name="Albert R."/>
            <person name="Binder M."/>
            <person name="Bloem J."/>
            <person name="Labutti K."/>
            <person name="Salamov A."/>
            <person name="Andreopoulos B."/>
            <person name="Baker S."/>
            <person name="Barry K."/>
            <person name="Bills G."/>
            <person name="Bluhm B."/>
            <person name="Cannon C."/>
            <person name="Castanera R."/>
            <person name="Culley D."/>
            <person name="Daum C."/>
            <person name="Ezra D."/>
            <person name="Gonzalez J."/>
            <person name="Henrissat B."/>
            <person name="Kuo A."/>
            <person name="Liang C."/>
            <person name="Lipzen A."/>
            <person name="Lutzoni F."/>
            <person name="Magnuson J."/>
            <person name="Mondo S."/>
            <person name="Nolan M."/>
            <person name="Ohm R."/>
            <person name="Pangilinan J."/>
            <person name="Park H.-J."/>
            <person name="Ramirez L."/>
            <person name="Alfaro M."/>
            <person name="Sun H."/>
            <person name="Tritt A."/>
            <person name="Yoshinaga Y."/>
            <person name="Zwiers L.-H."/>
            <person name="Turgeon B."/>
            <person name="Goodwin S."/>
            <person name="Spatafora J."/>
            <person name="Crous P."/>
            <person name="Grigoriev I."/>
        </authorList>
    </citation>
    <scope>NUCLEOTIDE SEQUENCE</scope>
    <source>
        <strain evidence="2">CBS 675.92</strain>
    </source>
</reference>
<gene>
    <name evidence="2" type="ORF">CC80DRAFT_246106</name>
</gene>